<dbReference type="HOGENOM" id="CLU_3139459_0_0_3"/>
<evidence type="ECO:0000313" key="2">
    <source>
        <dbReference type="Proteomes" id="UP000002274"/>
    </source>
</evidence>
<dbReference type="KEGG" id="pmf:P9303_09221"/>
<sequence length="49" mass="5330">MGSSIKSNQPIKQSLGRHISSFAQHTHNLTIVEKLAKPENDLSSSVLPC</sequence>
<dbReference type="EMBL" id="CP000554">
    <property type="protein sequence ID" value="ABM77673.1"/>
    <property type="molecule type" value="Genomic_DNA"/>
</dbReference>
<protein>
    <submittedName>
        <fullName evidence="1">Uncharacterized protein</fullName>
    </submittedName>
</protein>
<proteinExistence type="predicted"/>
<dbReference type="AlphaFoldDB" id="A2C863"/>
<reference evidence="1 2" key="1">
    <citation type="journal article" date="2007" name="PLoS Genet.">
        <title>Patterns and implications of gene gain and loss in the evolution of Prochlorococcus.</title>
        <authorList>
            <person name="Kettler G.C."/>
            <person name="Martiny A.C."/>
            <person name="Huang K."/>
            <person name="Zucker J."/>
            <person name="Coleman M.L."/>
            <person name="Rodrigue S."/>
            <person name="Chen F."/>
            <person name="Lapidus A."/>
            <person name="Ferriera S."/>
            <person name="Johnson J."/>
            <person name="Steglich C."/>
            <person name="Church G.M."/>
            <person name="Richardson P."/>
            <person name="Chisholm S.W."/>
        </authorList>
    </citation>
    <scope>NUCLEOTIDE SEQUENCE [LARGE SCALE GENOMIC DNA]</scope>
    <source>
        <strain evidence="1 2">MIT 9303</strain>
    </source>
</reference>
<organism evidence="1 2">
    <name type="scientific">Prochlorococcus marinus (strain MIT 9303)</name>
    <dbReference type="NCBI Taxonomy" id="59922"/>
    <lineage>
        <taxon>Bacteria</taxon>
        <taxon>Bacillati</taxon>
        <taxon>Cyanobacteriota</taxon>
        <taxon>Cyanophyceae</taxon>
        <taxon>Synechococcales</taxon>
        <taxon>Prochlorococcaceae</taxon>
        <taxon>Prochlorococcus</taxon>
    </lineage>
</organism>
<gene>
    <name evidence="1" type="ordered locus">P9303_09221</name>
</gene>
<accession>A2C863</accession>
<evidence type="ECO:0000313" key="1">
    <source>
        <dbReference type="EMBL" id="ABM77673.1"/>
    </source>
</evidence>
<dbReference type="Proteomes" id="UP000002274">
    <property type="component" value="Chromosome"/>
</dbReference>
<name>A2C863_PROM3</name>